<accession>A0A2S3VW84</accession>
<dbReference type="Proteomes" id="UP000237440">
    <property type="component" value="Unassembled WGS sequence"/>
</dbReference>
<name>A0A2S3VW84_9PSED</name>
<evidence type="ECO:0000313" key="4">
    <source>
        <dbReference type="Proteomes" id="UP000237440"/>
    </source>
</evidence>
<organism evidence="3 4">
    <name type="scientific">Pseudomonas laurylsulfativorans</name>
    <dbReference type="NCBI Taxonomy" id="1943631"/>
    <lineage>
        <taxon>Bacteria</taxon>
        <taxon>Pseudomonadati</taxon>
        <taxon>Pseudomonadota</taxon>
        <taxon>Gammaproteobacteria</taxon>
        <taxon>Pseudomonadales</taxon>
        <taxon>Pseudomonadaceae</taxon>
        <taxon>Pseudomonas</taxon>
    </lineage>
</organism>
<feature type="chain" id="PRO_5015672258" description="Alginate export domain-containing protein" evidence="1">
    <location>
        <begin position="23"/>
        <end position="434"/>
    </location>
</feature>
<dbReference type="Pfam" id="PF13372">
    <property type="entry name" value="Alginate_exp"/>
    <property type="match status" value="1"/>
</dbReference>
<gene>
    <name evidence="3" type="ORF">B0D71_05165</name>
</gene>
<comment type="caution">
    <text evidence="3">The sequence shown here is derived from an EMBL/GenBank/DDBJ whole genome shotgun (WGS) entry which is preliminary data.</text>
</comment>
<sequence>MKMSIRSLAAGIGTLYAGSSFAFDSFQIGDVLVEPSMTVGAAYLYHKNQAFGGRTSSIGLEVDRTSSRFEGFVLPGVKVTGPDTDYGTVFGGASAVGAMTRGGSDAGGFTHDDPESIGWETAYVGWKSADLFPSLGKDAITLSGGRQNFMIDNGFLIGDGHADQGKDAAAWIGPRTAFTNTLIAQLNTGKIHADLFDLTATQDLDYADYKERLRLRGGNVEWRDTLGTLGATYYHTLDADNTARDGVDVYDLRAKGTPFAALPQISLAGEYVWEKGGEANKSAHGWYAQASYAFTDVAWTPTLTYRRTQYSNDYDPMTYGYGGEYGTWYQGEIVGEYMLFNSNVDIDLLKLAVQPRQDVAIGLMGYRFRLEKAPEGVTSRDFANEVDLYVNWTITPALTLSALYGVALPGDAAKQIFGANDRSSLFETLVTWSF</sequence>
<reference evidence="4" key="1">
    <citation type="submission" date="2017-02" db="EMBL/GenBank/DDBJ databases">
        <authorList>
            <person name="Furmanczyk E.M."/>
        </authorList>
    </citation>
    <scope>NUCLEOTIDE SEQUENCE [LARGE SCALE GENOMIC DNA]</scope>
    <source>
        <strain evidence="4">AP3_22</strain>
    </source>
</reference>
<proteinExistence type="predicted"/>
<keyword evidence="1" id="KW-0732">Signal</keyword>
<protein>
    <recommendedName>
        <fullName evidence="2">Alginate export domain-containing protein</fullName>
    </recommendedName>
</protein>
<dbReference type="InterPro" id="IPR025388">
    <property type="entry name" value="Alginate_export_dom"/>
</dbReference>
<dbReference type="AlphaFoldDB" id="A0A2S3VW84"/>
<evidence type="ECO:0000313" key="3">
    <source>
        <dbReference type="EMBL" id="POF44182.1"/>
    </source>
</evidence>
<feature type="signal peptide" evidence="1">
    <location>
        <begin position="1"/>
        <end position="22"/>
    </location>
</feature>
<feature type="domain" description="Alginate export" evidence="2">
    <location>
        <begin position="120"/>
        <end position="415"/>
    </location>
</feature>
<dbReference type="OrthoDB" id="6756628at2"/>
<evidence type="ECO:0000259" key="2">
    <source>
        <dbReference type="Pfam" id="PF13372"/>
    </source>
</evidence>
<dbReference type="RefSeq" id="WP_103393795.1">
    <property type="nucleotide sequence ID" value="NZ_MUJK01000001.1"/>
</dbReference>
<keyword evidence="4" id="KW-1185">Reference proteome</keyword>
<evidence type="ECO:0000256" key="1">
    <source>
        <dbReference type="SAM" id="SignalP"/>
    </source>
</evidence>
<dbReference type="EMBL" id="MUJK01000001">
    <property type="protein sequence ID" value="POF44182.1"/>
    <property type="molecule type" value="Genomic_DNA"/>
</dbReference>